<dbReference type="InterPro" id="IPR036322">
    <property type="entry name" value="WD40_repeat_dom_sf"/>
</dbReference>
<name>A0A9Q0MRI2_9DIPT</name>
<dbReference type="OrthoDB" id="6579237at2759"/>
<dbReference type="AlphaFoldDB" id="A0A9Q0MRI2"/>
<dbReference type="Gene3D" id="2.130.10.10">
    <property type="entry name" value="YVTN repeat-like/Quinoprotein amine dehydrogenase"/>
    <property type="match status" value="1"/>
</dbReference>
<gene>
    <name evidence="2" type="ORF">Bhyg_15254</name>
</gene>
<keyword evidence="3" id="KW-1185">Reference proteome</keyword>
<evidence type="ECO:0000313" key="3">
    <source>
        <dbReference type="Proteomes" id="UP001151699"/>
    </source>
</evidence>
<sequence length="1171" mass="132846">MNTPKWIPKLNDEVVKLFEQTRNLERDFRVLGRRFTTDINVDLPDYYEFGQLVTQSKKCFEVSEQLQYHLMKLAATSSNKKVERNPYKVLQSKKATTCRQNLKKRHFQLIFIVNKMIKLMLGSSYESDMVIDGALILCELHNRSVESTMQNLKIISGAQVCSNSFPILLLPPKKIDVGTILQLISKQRSQQCCLTLIACLLATCKPEQNSNNESDTSSVEILKALTFHLASPLQKQMTTDPVGNQTSQCNRAKSAPLIETNKLNSEIPAPALLSDSECNDPAIKFFDQMANELNNQGNTESLFQNDDDKEELLDQLIANEENYIANILLKCLKFCPSSFDKQPTKAEVIKWVNRGTSKLWAQVGSTLEHIVLWWSDAPLACRPVACAKYLRDWLLIIQSEDAPEPILSTLRGLGETLTVYVTGTTWDKQFRLTLVSSILPVNYNFENTEFHCSNDQQLDGTTTGRLWSELLYSLTTFCNSCDQKGTIPNELPIVEQIPILHRLDHSVHTMRLWAAYKAKELCTEWNMKMFFKVVHNDVNHCLEQLNQLRVPELVPADPYEVLVQVCVALRAKLVSEIKVNVNKLKQTYGECIEVLASICQTISLATLTLCFPAPKLWQSDLLQDDANDYVSYYLNQLYLPVLQATHILEILSLILKLLCEAWLDHIYMKKIKFSRPGAMNLLKDFDGVSQWILSCNDVQKEHVEILAKHEVLRMCEGVGKILLRKPDEVISMTSEIKLTKSLNDDEEERAPLPPEMFVPNQQRWLELRARNTKSSYCLSVNLVSRQIETDALPAKKDQTSATEDAKCVGVQTEYTTNFGQVNEQKLSKWLRDIYPMIEKELQQGVTNVFNFSQAELPEEIIFQPIQTISSFDQSLNENESRNLIHGCACWLSVSTQNAPILVVSSSYSHEVWCNHSNAVVKVFLPIRNKINNSISYEELKSFNVKSCVNALVTNQSNKDVFAGGTFSGDLYVWRYEIRNEGGFVSEHFSDTSQFGRIVGITWMEANALSQDYELLTCHFDGIIVLWKIGKIMVKDKIFRIKSLNDHGELAVLSSIVSISKNEFIVGTEDGRIVLCSLSQIQGSKGFYDPLINDLESHKFAVPTLIQLKYRDRSLLLTCDISGVACARWIGETSTTWKTIRIPMPFKGKIGCTQHLESLLSAGVDGRLDVFT</sequence>
<dbReference type="PANTHER" id="PTHR21436">
    <property type="entry name" value="COILED-COIL DOMAIN-CONTAINING PROTEIN 142"/>
    <property type="match status" value="1"/>
</dbReference>
<dbReference type="SUPFAM" id="SSF50978">
    <property type="entry name" value="WD40 repeat-like"/>
    <property type="match status" value="1"/>
</dbReference>
<evidence type="ECO:0000313" key="2">
    <source>
        <dbReference type="EMBL" id="KAJ6636662.1"/>
    </source>
</evidence>
<comment type="caution">
    <text evidence="2">The sequence shown here is derived from an EMBL/GenBank/DDBJ whole genome shotgun (WGS) entry which is preliminary data.</text>
</comment>
<protein>
    <recommendedName>
        <fullName evidence="1">Coiled-coil protein 142 C-terminal domain-containing protein</fullName>
    </recommendedName>
</protein>
<accession>A0A9Q0MRI2</accession>
<feature type="domain" description="Coiled-coil protein 142 C-terminal" evidence="1">
    <location>
        <begin position="359"/>
        <end position="727"/>
    </location>
</feature>
<dbReference type="InterPro" id="IPR055350">
    <property type="entry name" value="CCDC142_C"/>
</dbReference>
<organism evidence="2 3">
    <name type="scientific">Pseudolycoriella hygida</name>
    <dbReference type="NCBI Taxonomy" id="35572"/>
    <lineage>
        <taxon>Eukaryota</taxon>
        <taxon>Metazoa</taxon>
        <taxon>Ecdysozoa</taxon>
        <taxon>Arthropoda</taxon>
        <taxon>Hexapoda</taxon>
        <taxon>Insecta</taxon>
        <taxon>Pterygota</taxon>
        <taxon>Neoptera</taxon>
        <taxon>Endopterygota</taxon>
        <taxon>Diptera</taxon>
        <taxon>Nematocera</taxon>
        <taxon>Sciaroidea</taxon>
        <taxon>Sciaridae</taxon>
        <taxon>Pseudolycoriella</taxon>
    </lineage>
</organism>
<dbReference type="Pfam" id="PF14923">
    <property type="entry name" value="CCDC142"/>
    <property type="match status" value="1"/>
</dbReference>
<dbReference type="PANTHER" id="PTHR21436:SF2">
    <property type="entry name" value="COILED-COIL DOMAIN-CONTAINING PROTEIN 142"/>
    <property type="match status" value="1"/>
</dbReference>
<evidence type="ECO:0000259" key="1">
    <source>
        <dbReference type="Pfam" id="PF14923"/>
    </source>
</evidence>
<dbReference type="InterPro" id="IPR026700">
    <property type="entry name" value="CCDC142"/>
</dbReference>
<dbReference type="EMBL" id="WJQU01000004">
    <property type="protein sequence ID" value="KAJ6636662.1"/>
    <property type="molecule type" value="Genomic_DNA"/>
</dbReference>
<dbReference type="InterPro" id="IPR015943">
    <property type="entry name" value="WD40/YVTN_repeat-like_dom_sf"/>
</dbReference>
<dbReference type="Proteomes" id="UP001151699">
    <property type="component" value="Chromosome C"/>
</dbReference>
<reference evidence="2" key="1">
    <citation type="submission" date="2022-07" db="EMBL/GenBank/DDBJ databases">
        <authorList>
            <person name="Trinca V."/>
            <person name="Uliana J.V.C."/>
            <person name="Torres T.T."/>
            <person name="Ward R.J."/>
            <person name="Monesi N."/>
        </authorList>
    </citation>
    <scope>NUCLEOTIDE SEQUENCE</scope>
    <source>
        <strain evidence="2">HSMRA1968</strain>
        <tissue evidence="2">Whole embryos</tissue>
    </source>
</reference>
<proteinExistence type="predicted"/>